<proteinExistence type="predicted"/>
<sequence length="20" mass="2362">MQKTIHKSWITSLKLYGGRN</sequence>
<name>A0A0A9FIU3_ARUDO</name>
<organism evidence="1">
    <name type="scientific">Arundo donax</name>
    <name type="common">Giant reed</name>
    <name type="synonym">Donax arundinaceus</name>
    <dbReference type="NCBI Taxonomy" id="35708"/>
    <lineage>
        <taxon>Eukaryota</taxon>
        <taxon>Viridiplantae</taxon>
        <taxon>Streptophyta</taxon>
        <taxon>Embryophyta</taxon>
        <taxon>Tracheophyta</taxon>
        <taxon>Spermatophyta</taxon>
        <taxon>Magnoliopsida</taxon>
        <taxon>Liliopsida</taxon>
        <taxon>Poales</taxon>
        <taxon>Poaceae</taxon>
        <taxon>PACMAD clade</taxon>
        <taxon>Arundinoideae</taxon>
        <taxon>Arundineae</taxon>
        <taxon>Arundo</taxon>
    </lineage>
</organism>
<dbReference type="AlphaFoldDB" id="A0A0A9FIU3"/>
<evidence type="ECO:0000313" key="1">
    <source>
        <dbReference type="EMBL" id="JAE12272.1"/>
    </source>
</evidence>
<dbReference type="EMBL" id="GBRH01185624">
    <property type="protein sequence ID" value="JAE12272.1"/>
    <property type="molecule type" value="Transcribed_RNA"/>
</dbReference>
<reference evidence="1" key="1">
    <citation type="submission" date="2014-09" db="EMBL/GenBank/DDBJ databases">
        <authorList>
            <person name="Magalhaes I.L.F."/>
            <person name="Oliveira U."/>
            <person name="Santos F.R."/>
            <person name="Vidigal T.H.D.A."/>
            <person name="Brescovit A.D."/>
            <person name="Santos A.J."/>
        </authorList>
    </citation>
    <scope>NUCLEOTIDE SEQUENCE</scope>
    <source>
        <tissue evidence="1">Shoot tissue taken approximately 20 cm above the soil surface</tissue>
    </source>
</reference>
<accession>A0A0A9FIU3</accession>
<reference evidence="1" key="2">
    <citation type="journal article" date="2015" name="Data Brief">
        <title>Shoot transcriptome of the giant reed, Arundo donax.</title>
        <authorList>
            <person name="Barrero R.A."/>
            <person name="Guerrero F.D."/>
            <person name="Moolhuijzen P."/>
            <person name="Goolsby J.A."/>
            <person name="Tidwell J."/>
            <person name="Bellgard S.E."/>
            <person name="Bellgard M.I."/>
        </authorList>
    </citation>
    <scope>NUCLEOTIDE SEQUENCE</scope>
    <source>
        <tissue evidence="1">Shoot tissue taken approximately 20 cm above the soil surface</tissue>
    </source>
</reference>
<protein>
    <submittedName>
        <fullName evidence="1">Uncharacterized protein</fullName>
    </submittedName>
</protein>